<dbReference type="InterPro" id="IPR052961">
    <property type="entry name" value="Oxido-Kinase-like_Enzymes"/>
</dbReference>
<dbReference type="SUPFAM" id="SSF56112">
    <property type="entry name" value="Protein kinase-like (PK-like)"/>
    <property type="match status" value="1"/>
</dbReference>
<evidence type="ECO:0000313" key="3">
    <source>
        <dbReference type="Proteomes" id="UP001642482"/>
    </source>
</evidence>
<reference evidence="2 3" key="1">
    <citation type="submission" date="2024-01" db="EMBL/GenBank/DDBJ databases">
        <authorList>
            <person name="Allen C."/>
            <person name="Tagirdzhanova G."/>
        </authorList>
    </citation>
    <scope>NUCLEOTIDE SEQUENCE [LARGE SCALE GENOMIC DNA]</scope>
</reference>
<accession>A0ABP0CD69</accession>
<dbReference type="Gene3D" id="3.90.1200.10">
    <property type="match status" value="1"/>
</dbReference>
<name>A0ABP0CD69_9PEZI</name>
<keyword evidence="3" id="KW-1185">Reference proteome</keyword>
<gene>
    <name evidence="2" type="ORF">SEUCBS140593_007228</name>
</gene>
<evidence type="ECO:0000313" key="2">
    <source>
        <dbReference type="EMBL" id="CAK7229396.1"/>
    </source>
</evidence>
<feature type="domain" description="Aminoglycoside phosphotransferase" evidence="1">
    <location>
        <begin position="113"/>
        <end position="318"/>
    </location>
</feature>
<evidence type="ECO:0000259" key="1">
    <source>
        <dbReference type="Pfam" id="PF01636"/>
    </source>
</evidence>
<dbReference type="InterPro" id="IPR011009">
    <property type="entry name" value="Kinase-like_dom_sf"/>
</dbReference>
<comment type="caution">
    <text evidence="2">The sequence shown here is derived from an EMBL/GenBank/DDBJ whole genome shotgun (WGS) entry which is preliminary data.</text>
</comment>
<dbReference type="PANTHER" id="PTHR23020">
    <property type="entry name" value="UNCHARACTERIZED NUCLEAR HORMONE RECEPTOR-RELATED"/>
    <property type="match status" value="1"/>
</dbReference>
<sequence>MADRTQILAKIKQRFADEQSNPPVPRKYGDIPVSYEAVTAEWLTATLARDATPGTVVKAFRLGPRDSGSFNRRRIFLEWDGPDAAKMPTSVFCKAAQDLLNRIMLSNGGTLSEIAFYAHVRSRLPELATADALFAGYDPESWASLIMMKDLPTATFCSYKTVLTKQQFQEQFEVLAQLHGRFYNSTEPFFGSLMTFQQRFTNLVNNLDYESSCCNGFRAAQPQISERLFSREADVWPATVRSVERNGSLPPTLIHGDVHLGNWFITPDGHMGITDWQVLSRGHWSRDLAYVLGTGVSVERRREWEKDMVAVYVKALGAAGGPTVSTDEAWLELRRQSLAALAYWTCTLTPSASMPDMQPEAPTREFIKRLAALVDDHDALDSFEGL</sequence>
<dbReference type="Pfam" id="PF01636">
    <property type="entry name" value="APH"/>
    <property type="match status" value="1"/>
</dbReference>
<dbReference type="EMBL" id="CAWUHD010000086">
    <property type="protein sequence ID" value="CAK7229396.1"/>
    <property type="molecule type" value="Genomic_DNA"/>
</dbReference>
<protein>
    <recommendedName>
        <fullName evidence="1">Aminoglycoside phosphotransferase domain-containing protein</fullName>
    </recommendedName>
</protein>
<organism evidence="2 3">
    <name type="scientific">Sporothrix eucalyptigena</name>
    <dbReference type="NCBI Taxonomy" id="1812306"/>
    <lineage>
        <taxon>Eukaryota</taxon>
        <taxon>Fungi</taxon>
        <taxon>Dikarya</taxon>
        <taxon>Ascomycota</taxon>
        <taxon>Pezizomycotina</taxon>
        <taxon>Sordariomycetes</taxon>
        <taxon>Sordariomycetidae</taxon>
        <taxon>Ophiostomatales</taxon>
        <taxon>Ophiostomataceae</taxon>
        <taxon>Sporothrix</taxon>
    </lineage>
</organism>
<dbReference type="Proteomes" id="UP001642482">
    <property type="component" value="Unassembled WGS sequence"/>
</dbReference>
<dbReference type="InterPro" id="IPR002575">
    <property type="entry name" value="Aminoglycoside_PTrfase"/>
</dbReference>
<proteinExistence type="predicted"/>
<dbReference type="PANTHER" id="PTHR23020:SF41">
    <property type="entry name" value="AMINOGLYCOSIDE PHOSPHOTRANSFERASE DOMAIN-CONTAINING PROTEIN"/>
    <property type="match status" value="1"/>
</dbReference>